<name>L7U637_MYXSD</name>
<dbReference type="InterPro" id="IPR011335">
    <property type="entry name" value="Restrct_endonuc-II-like"/>
</dbReference>
<dbReference type="EMBL" id="CP004025">
    <property type="protein sequence ID" value="AGC43052.1"/>
    <property type="molecule type" value="Genomic_DNA"/>
</dbReference>
<evidence type="ECO:0000313" key="3">
    <source>
        <dbReference type="EMBL" id="AGC43052.1"/>
    </source>
</evidence>
<dbReference type="Proteomes" id="UP000011131">
    <property type="component" value="Chromosome"/>
</dbReference>
<dbReference type="AlphaFoldDB" id="L7U637"/>
<keyword evidence="4" id="KW-1185">Reference proteome</keyword>
<feature type="domain" description="DUF559" evidence="2">
    <location>
        <begin position="344"/>
        <end position="405"/>
    </location>
</feature>
<reference evidence="3 4" key="1">
    <citation type="journal article" date="2013" name="Genome Announc.">
        <title>Complete genome sequence of Myxococcus stipitatus strain DSM 14675, a fruiting myxobacterium.</title>
        <authorList>
            <person name="Huntley S."/>
            <person name="Kneip S."/>
            <person name="Treuner-Lange A."/>
            <person name="Sogaard-Andersen L."/>
        </authorList>
    </citation>
    <scope>NUCLEOTIDE SEQUENCE [LARGE SCALE GENOMIC DNA]</scope>
    <source>
        <strain evidence="4">DSM 14675 / JCM 12634 / Mx s8</strain>
    </source>
</reference>
<evidence type="ECO:0000259" key="2">
    <source>
        <dbReference type="Pfam" id="PF04480"/>
    </source>
</evidence>
<dbReference type="SUPFAM" id="SSF52980">
    <property type="entry name" value="Restriction endonuclease-like"/>
    <property type="match status" value="1"/>
</dbReference>
<dbReference type="KEGG" id="msd:MYSTI_01720"/>
<dbReference type="eggNOG" id="COG2852">
    <property type="taxonomic scope" value="Bacteria"/>
</dbReference>
<protein>
    <recommendedName>
        <fullName evidence="2">DUF559 domain-containing protein</fullName>
    </recommendedName>
</protein>
<sequence length="426" mass="47433">MTIHDVVSDPISMGCAPLNERQPLSLARIETHGTGSPTWRVPLVGARGYGLLSQADTVLLDSLDRHARRRAERIPTLSVLVGPQTQALLLWDEWLHRSGLKAASSNSCDPSSAVTAWATLLAHERNLPRDAEAFVILSQRAFSPRELHFEGKTLHERRVLFERLEPPRSEPTAWALCRQLLEHPPPPATLPTGFLEHIAHNPAQGLHALLPLIPAGRAPALQLRVIPSDPRSLHAATALCTAAPSLHIACLLSPESLSEALGIKDSHALAMLREGLIELPTPGRVKSRAKPRTPAGRQKDEARARSKAERFLYDKVLQNHPATRGLFTLNATVDLHDGGRPLEVDFLSRELRIALEIDGYHHFLEPERFRRDRRKDLALQRAGYWVVRYLEEDVVPRYEEILKTLESLIAARRAEASAQRTSHGHS</sequence>
<dbReference type="STRING" id="1278073.MYSTI_01720"/>
<gene>
    <name evidence="3" type="ordered locus">MYSTI_01720</name>
</gene>
<proteinExistence type="predicted"/>
<organism evidence="3 4">
    <name type="scientific">Myxococcus stipitatus (strain DSM 14675 / JCM 12634 / Mx s8)</name>
    <dbReference type="NCBI Taxonomy" id="1278073"/>
    <lineage>
        <taxon>Bacteria</taxon>
        <taxon>Pseudomonadati</taxon>
        <taxon>Myxococcota</taxon>
        <taxon>Myxococcia</taxon>
        <taxon>Myxococcales</taxon>
        <taxon>Cystobacterineae</taxon>
        <taxon>Myxococcaceae</taxon>
        <taxon>Myxococcus</taxon>
    </lineage>
</organism>
<dbReference type="PATRIC" id="fig|1278073.3.peg.1765"/>
<dbReference type="Gene3D" id="3.40.960.10">
    <property type="entry name" value="VSR Endonuclease"/>
    <property type="match status" value="1"/>
</dbReference>
<dbReference type="InterPro" id="IPR007569">
    <property type="entry name" value="DUF559"/>
</dbReference>
<dbReference type="HOGENOM" id="CLU_675997_0_0_7"/>
<accession>L7U637</accession>
<evidence type="ECO:0000313" key="4">
    <source>
        <dbReference type="Proteomes" id="UP000011131"/>
    </source>
</evidence>
<evidence type="ECO:0000256" key="1">
    <source>
        <dbReference type="SAM" id="MobiDB-lite"/>
    </source>
</evidence>
<dbReference type="Pfam" id="PF04480">
    <property type="entry name" value="DUF559"/>
    <property type="match status" value="1"/>
</dbReference>
<feature type="region of interest" description="Disordered" evidence="1">
    <location>
        <begin position="283"/>
        <end position="303"/>
    </location>
</feature>